<protein>
    <submittedName>
        <fullName evidence="3">Uncharacterized protein</fullName>
    </submittedName>
</protein>
<feature type="region of interest" description="Disordered" evidence="2">
    <location>
        <begin position="155"/>
        <end position="176"/>
    </location>
</feature>
<dbReference type="EMBL" id="RYZI01000684">
    <property type="protein sequence ID" value="RWA03869.1"/>
    <property type="molecule type" value="Genomic_DNA"/>
</dbReference>
<organism evidence="3 4">
    <name type="scientific">Xylaria grammica</name>
    <dbReference type="NCBI Taxonomy" id="363999"/>
    <lineage>
        <taxon>Eukaryota</taxon>
        <taxon>Fungi</taxon>
        <taxon>Dikarya</taxon>
        <taxon>Ascomycota</taxon>
        <taxon>Pezizomycotina</taxon>
        <taxon>Sordariomycetes</taxon>
        <taxon>Xylariomycetidae</taxon>
        <taxon>Xylariales</taxon>
        <taxon>Xylariaceae</taxon>
        <taxon>Xylaria</taxon>
    </lineage>
</organism>
<evidence type="ECO:0000313" key="3">
    <source>
        <dbReference type="EMBL" id="RWA03869.1"/>
    </source>
</evidence>
<dbReference type="AlphaFoldDB" id="A0A439CNY6"/>
<evidence type="ECO:0000313" key="4">
    <source>
        <dbReference type="Proteomes" id="UP000286045"/>
    </source>
</evidence>
<feature type="compositionally biased region" description="Acidic residues" evidence="2">
    <location>
        <begin position="158"/>
        <end position="174"/>
    </location>
</feature>
<feature type="coiled-coil region" evidence="1">
    <location>
        <begin position="84"/>
        <end position="111"/>
    </location>
</feature>
<proteinExistence type="predicted"/>
<name>A0A439CNY6_9PEZI</name>
<feature type="compositionally biased region" description="Polar residues" evidence="2">
    <location>
        <begin position="48"/>
        <end position="58"/>
    </location>
</feature>
<comment type="caution">
    <text evidence="3">The sequence shown here is derived from an EMBL/GenBank/DDBJ whole genome shotgun (WGS) entry which is preliminary data.</text>
</comment>
<sequence length="277" mass="30540">MFSSSRKEPQVSPNKPAYERGRDQPPLLGTMVPHQEEPEVGHFVRPSSPATSAQSQDASVPPLHLPDSRVTSSGGSSSFLHAQIRSLQRQLERRNEEIVHLRRRLETQEHMDIGTLCEQLRLAKRECMMWRGRAEAAERRVAVFHRFGDKFQALKDGVDEDDGDGENVGDGDDGEALRDREYVSGFGDASSSSCSVRTESRGAFNDRLRCSLRENAVPGDGDGDGDVFGGYIDGTSDNGGGAGGEYRARRDGSQRTVDLWEAAQEMFDFQHGGSIRV</sequence>
<evidence type="ECO:0000256" key="2">
    <source>
        <dbReference type="SAM" id="MobiDB-lite"/>
    </source>
</evidence>
<evidence type="ECO:0000256" key="1">
    <source>
        <dbReference type="SAM" id="Coils"/>
    </source>
</evidence>
<reference evidence="3 4" key="1">
    <citation type="submission" date="2018-12" db="EMBL/GenBank/DDBJ databases">
        <title>Draft genome sequence of Xylaria grammica IHI A82.</title>
        <authorList>
            <person name="Buettner E."/>
            <person name="Kellner H."/>
        </authorList>
    </citation>
    <scope>NUCLEOTIDE SEQUENCE [LARGE SCALE GENOMIC DNA]</scope>
    <source>
        <strain evidence="3 4">IHI A82</strain>
    </source>
</reference>
<dbReference type="STRING" id="363999.A0A439CNY6"/>
<dbReference type="Proteomes" id="UP000286045">
    <property type="component" value="Unassembled WGS sequence"/>
</dbReference>
<gene>
    <name evidence="3" type="ORF">EKO27_g11235</name>
</gene>
<keyword evidence="1" id="KW-0175">Coiled coil</keyword>
<feature type="region of interest" description="Disordered" evidence="2">
    <location>
        <begin position="1"/>
        <end position="77"/>
    </location>
</feature>
<accession>A0A439CNY6</accession>
<keyword evidence="4" id="KW-1185">Reference proteome</keyword>